<keyword evidence="1 5" id="KW-0413">Isomerase</keyword>
<gene>
    <name evidence="7" type="ORF">QO002_004384</name>
</gene>
<protein>
    <recommendedName>
        <fullName evidence="4">UDP-N-acetylglucosamine 2-epimerase (non-hydrolyzing)</fullName>
        <ecNumber evidence="4">5.1.3.14</ecNumber>
    </recommendedName>
</protein>
<dbReference type="EMBL" id="JAUSVF010000002">
    <property type="protein sequence ID" value="MDQ0322178.1"/>
    <property type="molecule type" value="Genomic_DNA"/>
</dbReference>
<dbReference type="InterPro" id="IPR029767">
    <property type="entry name" value="WecB-like"/>
</dbReference>
<dbReference type="PANTHER" id="PTHR43174">
    <property type="entry name" value="UDP-N-ACETYLGLUCOSAMINE 2-EPIMERASE"/>
    <property type="match status" value="1"/>
</dbReference>
<dbReference type="PANTHER" id="PTHR43174:SF2">
    <property type="entry name" value="UDP-N-ACETYLGLUCOSAMINE 2-EPIMERASE"/>
    <property type="match status" value="1"/>
</dbReference>
<comment type="similarity">
    <text evidence="3 5">Belongs to the UDP-N-acetylglucosamine 2-epimerase family.</text>
</comment>
<evidence type="ECO:0000256" key="1">
    <source>
        <dbReference type="ARBA" id="ARBA00023235"/>
    </source>
</evidence>
<dbReference type="RefSeq" id="WP_307233735.1">
    <property type="nucleotide sequence ID" value="NZ_JAUSVF010000002.1"/>
</dbReference>
<proteinExistence type="inferred from homology"/>
<dbReference type="Pfam" id="PF02350">
    <property type="entry name" value="Epimerase_2"/>
    <property type="match status" value="1"/>
</dbReference>
<dbReference type="SUPFAM" id="SSF53756">
    <property type="entry name" value="UDP-Glycosyltransferase/glycogen phosphorylase"/>
    <property type="match status" value="1"/>
</dbReference>
<keyword evidence="8" id="KW-1185">Reference proteome</keyword>
<evidence type="ECO:0000256" key="3">
    <source>
        <dbReference type="ARBA" id="ARBA00038209"/>
    </source>
</evidence>
<evidence type="ECO:0000256" key="4">
    <source>
        <dbReference type="ARBA" id="ARBA00038858"/>
    </source>
</evidence>
<dbReference type="EC" id="5.1.3.14" evidence="4"/>
<evidence type="ECO:0000256" key="2">
    <source>
        <dbReference type="ARBA" id="ARBA00036080"/>
    </source>
</evidence>
<evidence type="ECO:0000313" key="8">
    <source>
        <dbReference type="Proteomes" id="UP001230207"/>
    </source>
</evidence>
<dbReference type="InterPro" id="IPR003331">
    <property type="entry name" value="UDP_GlcNAc_Epimerase_2_dom"/>
</dbReference>
<evidence type="ECO:0000313" key="7">
    <source>
        <dbReference type="EMBL" id="MDQ0322178.1"/>
    </source>
</evidence>
<dbReference type="Gene3D" id="3.40.50.2000">
    <property type="entry name" value="Glycogen Phosphorylase B"/>
    <property type="match status" value="2"/>
</dbReference>
<reference evidence="7 8" key="1">
    <citation type="submission" date="2023-07" db="EMBL/GenBank/DDBJ databases">
        <title>Genomic Encyclopedia of Type Strains, Phase IV (KMG-IV): sequencing the most valuable type-strain genomes for metagenomic binning, comparative biology and taxonomic classification.</title>
        <authorList>
            <person name="Goeker M."/>
        </authorList>
    </citation>
    <scope>NUCLEOTIDE SEQUENCE [LARGE SCALE GENOMIC DNA]</scope>
    <source>
        <strain evidence="7 8">DSM 1112</strain>
    </source>
</reference>
<evidence type="ECO:0000256" key="5">
    <source>
        <dbReference type="RuleBase" id="RU003513"/>
    </source>
</evidence>
<evidence type="ECO:0000259" key="6">
    <source>
        <dbReference type="Pfam" id="PF02350"/>
    </source>
</evidence>
<comment type="caution">
    <text evidence="7">The sequence shown here is derived from an EMBL/GenBank/DDBJ whole genome shotgun (WGS) entry which is preliminary data.</text>
</comment>
<organism evidence="7 8">
    <name type="scientific">Pararhizobium capsulatum DSM 1112</name>
    <dbReference type="NCBI Taxonomy" id="1121113"/>
    <lineage>
        <taxon>Bacteria</taxon>
        <taxon>Pseudomonadati</taxon>
        <taxon>Pseudomonadota</taxon>
        <taxon>Alphaproteobacteria</taxon>
        <taxon>Hyphomicrobiales</taxon>
        <taxon>Rhizobiaceae</taxon>
        <taxon>Rhizobium/Agrobacterium group</taxon>
        <taxon>Pararhizobium</taxon>
    </lineage>
</organism>
<name>A0ABU0BW51_9HYPH</name>
<dbReference type="CDD" id="cd03786">
    <property type="entry name" value="GTB_UDP-GlcNAc_2-Epimerase"/>
    <property type="match status" value="1"/>
</dbReference>
<dbReference type="GO" id="GO:0008761">
    <property type="term" value="F:UDP-N-acetylglucosamine 2-epimerase activity"/>
    <property type="evidence" value="ECO:0007669"/>
    <property type="project" value="UniProtKB-EC"/>
</dbReference>
<dbReference type="NCBIfam" id="TIGR00236">
    <property type="entry name" value="wecB"/>
    <property type="match status" value="1"/>
</dbReference>
<accession>A0ABU0BW51</accession>
<comment type="catalytic activity">
    <reaction evidence="2">
        <text>UDP-N-acetyl-alpha-D-glucosamine = UDP-N-acetyl-alpha-D-mannosamine</text>
        <dbReference type="Rhea" id="RHEA:17213"/>
        <dbReference type="ChEBI" id="CHEBI:57705"/>
        <dbReference type="ChEBI" id="CHEBI:68623"/>
        <dbReference type="EC" id="5.1.3.14"/>
    </reaction>
</comment>
<feature type="domain" description="UDP-N-acetylglucosamine 2-epimerase" evidence="6">
    <location>
        <begin position="23"/>
        <end position="364"/>
    </location>
</feature>
<sequence>MRKILLVYGTRPEAIKMAPLVDALARSRHCMPIVAVTGQHREMLDQVNELFGINPNHDLNIITQAQTLETVTTRVLNGVSAVIKAENPDALLVQGDTTTCFAAALAAFYTRIPLIHLEAGLRTGDRFNPFPEEINRRLTTQLASLHLAPTQTSKSNLLHDGVVENDIVVTGNTVIDALLQVSGRNSPFENPDLEKIAGRKTVLITAHRRESWGEPMAQTARAIARLAIAFPNIVFLLPAHLNPAVRDVLLPPLMGLENVVITRPLDYCDFVRAMRDCSIVLTDSGGVQEEAPTFGKPVLVMRDTTERPEAVAAGTVRLIGTDEDRIFDAVSTLLNDRRAYQRMSRAVNPYGDGQAAMRSVHAIEHYFGLGERPDEFGRPLRPAIRRPARTIRRPNGIPIPLGPMANFADLPVQLPGE</sequence>
<dbReference type="Proteomes" id="UP001230207">
    <property type="component" value="Unassembled WGS sequence"/>
</dbReference>